<evidence type="ECO:0000313" key="1">
    <source>
        <dbReference type="EMBL" id="MQK27807.1"/>
    </source>
</evidence>
<dbReference type="Proteomes" id="UP000359125">
    <property type="component" value="Unassembled WGS sequence"/>
</dbReference>
<proteinExistence type="predicted"/>
<accession>A0A5P0JHW8</accession>
<gene>
    <name evidence="1" type="ORF">EIZ93_27120</name>
</gene>
<sequence>MGVIEKILAFQIDHDLFSSEEDKVLGIARLAVDNGYNHLTDRQKNVLASHLTKRCTGHTDPGGHHNDCNRELSGENLLNAYEQCDDPEALQCESCISEACYERHVWEKNYSD</sequence>
<evidence type="ECO:0000313" key="2">
    <source>
        <dbReference type="Proteomes" id="UP000359125"/>
    </source>
</evidence>
<dbReference type="RefSeq" id="WP_152917776.1">
    <property type="nucleotide sequence ID" value="NZ_CAJVFE010000001.1"/>
</dbReference>
<reference evidence="1 2" key="1">
    <citation type="journal article" date="2019" name="Environ. Health Perspect.">
        <title>Inter-host Transmission of Carbapenemase-Producing Escherichia coli among Humans and Backyard Animals.</title>
        <authorList>
            <person name="Li J."/>
            <person name="Bi Z."/>
            <person name="Ma S."/>
            <person name="Chen B."/>
            <person name="Cai C."/>
            <person name="He J."/>
            <person name="Schwarz S."/>
            <person name="Sun C."/>
            <person name="Zhou Y."/>
            <person name="Yin J."/>
            <person name="Hulth A."/>
            <person name="Wang Y."/>
            <person name="Shen Z."/>
            <person name="Wang S."/>
            <person name="Wu C."/>
            <person name="Nilsson L.E."/>
            <person name="Walsh T.R."/>
            <person name="Borjesson S."/>
            <person name="Shen J."/>
            <person name="Sun Q."/>
            <person name="Wang Y."/>
        </authorList>
    </citation>
    <scope>NUCLEOTIDE SEQUENCE [LARGE SCALE GENOMIC DNA]</scope>
    <source>
        <strain evidence="1 2">A016f</strain>
    </source>
</reference>
<dbReference type="EMBL" id="RYCF01000315">
    <property type="protein sequence ID" value="MQK27807.1"/>
    <property type="molecule type" value="Genomic_DNA"/>
</dbReference>
<name>A0A5P0JHW8_ECOLX</name>
<dbReference type="AlphaFoldDB" id="A0A5P0JHW8"/>
<organism evidence="1 2">
    <name type="scientific">Escherichia coli</name>
    <dbReference type="NCBI Taxonomy" id="562"/>
    <lineage>
        <taxon>Bacteria</taxon>
        <taxon>Pseudomonadati</taxon>
        <taxon>Pseudomonadota</taxon>
        <taxon>Gammaproteobacteria</taxon>
        <taxon>Enterobacterales</taxon>
        <taxon>Enterobacteriaceae</taxon>
        <taxon>Escherichia</taxon>
    </lineage>
</organism>
<protein>
    <submittedName>
        <fullName evidence="1">Uncharacterized protein</fullName>
    </submittedName>
</protein>
<comment type="caution">
    <text evidence="1">The sequence shown here is derived from an EMBL/GenBank/DDBJ whole genome shotgun (WGS) entry which is preliminary data.</text>
</comment>